<dbReference type="AlphaFoldDB" id="X0RVQ2"/>
<protein>
    <submittedName>
        <fullName evidence="1">Uncharacterized protein</fullName>
    </submittedName>
</protein>
<gene>
    <name evidence="1" type="ORF">S01H1_14651</name>
</gene>
<dbReference type="SUPFAM" id="SSF49899">
    <property type="entry name" value="Concanavalin A-like lectins/glucanases"/>
    <property type="match status" value="1"/>
</dbReference>
<dbReference type="InterPro" id="IPR013320">
    <property type="entry name" value="ConA-like_dom_sf"/>
</dbReference>
<comment type="caution">
    <text evidence="1">The sequence shown here is derived from an EMBL/GenBank/DDBJ whole genome shotgun (WGS) entry which is preliminary data.</text>
</comment>
<proteinExistence type="predicted"/>
<name>X0RVQ2_9ZZZZ</name>
<organism evidence="1">
    <name type="scientific">marine sediment metagenome</name>
    <dbReference type="NCBI Taxonomy" id="412755"/>
    <lineage>
        <taxon>unclassified sequences</taxon>
        <taxon>metagenomes</taxon>
        <taxon>ecological metagenomes</taxon>
    </lineage>
</organism>
<sequence>MTVFYDDINVNEDILLDLPFREGTGAITQDVAKPHHPVTLVGAPTWTPLASNLMTLDFDGATQYLECPGADCVDLDLTNDNYSIWGWFNWTILDDSQIIIGRYEVDDSGWELYLYRTGSLNLRHHHAGTIVDGQPRSAAYSLGWTPGTDWFFG</sequence>
<accession>X0RVQ2</accession>
<feature type="non-terminal residue" evidence="1">
    <location>
        <position position="153"/>
    </location>
</feature>
<reference evidence="1" key="1">
    <citation type="journal article" date="2014" name="Front. Microbiol.">
        <title>High frequency of phylogenetically diverse reductive dehalogenase-homologous genes in deep subseafloor sedimentary metagenomes.</title>
        <authorList>
            <person name="Kawai M."/>
            <person name="Futagami T."/>
            <person name="Toyoda A."/>
            <person name="Takaki Y."/>
            <person name="Nishi S."/>
            <person name="Hori S."/>
            <person name="Arai W."/>
            <person name="Tsubouchi T."/>
            <person name="Morono Y."/>
            <person name="Uchiyama I."/>
            <person name="Ito T."/>
            <person name="Fujiyama A."/>
            <person name="Inagaki F."/>
            <person name="Takami H."/>
        </authorList>
    </citation>
    <scope>NUCLEOTIDE SEQUENCE</scope>
    <source>
        <strain evidence="1">Expedition CK06-06</strain>
    </source>
</reference>
<dbReference type="Gene3D" id="2.60.120.200">
    <property type="match status" value="1"/>
</dbReference>
<evidence type="ECO:0000313" key="1">
    <source>
        <dbReference type="EMBL" id="GAF67837.1"/>
    </source>
</evidence>
<dbReference type="EMBL" id="BARS01007629">
    <property type="protein sequence ID" value="GAF67837.1"/>
    <property type="molecule type" value="Genomic_DNA"/>
</dbReference>